<dbReference type="GO" id="GO:0046872">
    <property type="term" value="F:metal ion binding"/>
    <property type="evidence" value="ECO:0007669"/>
    <property type="project" value="UniProtKB-UniRule"/>
</dbReference>
<proteinExistence type="inferred from homology"/>
<accession>A0A8H4LGC8</accession>
<organism evidence="20 21">
    <name type="scientific">Fusarium albosuccineum</name>
    <dbReference type="NCBI Taxonomy" id="1237068"/>
    <lineage>
        <taxon>Eukaryota</taxon>
        <taxon>Fungi</taxon>
        <taxon>Dikarya</taxon>
        <taxon>Ascomycota</taxon>
        <taxon>Pezizomycotina</taxon>
        <taxon>Sordariomycetes</taxon>
        <taxon>Hypocreomycetidae</taxon>
        <taxon>Hypocreales</taxon>
        <taxon>Nectriaceae</taxon>
        <taxon>Fusarium</taxon>
        <taxon>Fusarium decemcellulare species complex</taxon>
    </lineage>
</organism>
<dbReference type="GO" id="GO:0051539">
    <property type="term" value="F:4 iron, 4 sulfur cluster binding"/>
    <property type="evidence" value="ECO:0007669"/>
    <property type="project" value="UniProtKB-UniRule"/>
</dbReference>
<dbReference type="PANTHER" id="PTHR43822:SF2">
    <property type="entry name" value="HOMOACONITASE, MITOCHONDRIAL"/>
    <property type="match status" value="1"/>
</dbReference>
<dbReference type="InterPro" id="IPR015931">
    <property type="entry name" value="Acnase/IPM_dHydase_lsu_aba_1/3"/>
</dbReference>
<comment type="cofactor">
    <cofactor evidence="17">
        <name>[4Fe-4S] cluster</name>
        <dbReference type="ChEBI" id="CHEBI:49883"/>
    </cofactor>
    <text evidence="17">Binds 1 [4Fe-4S] cluster per subunit.</text>
</comment>
<dbReference type="GO" id="GO:0005739">
    <property type="term" value="C:mitochondrion"/>
    <property type="evidence" value="ECO:0007669"/>
    <property type="project" value="UniProtKB-SubCell"/>
</dbReference>
<dbReference type="InterPro" id="IPR036008">
    <property type="entry name" value="Aconitase_4Fe-4S_dom"/>
</dbReference>
<keyword evidence="14 17" id="KW-0456">Lyase</keyword>
<evidence type="ECO:0000256" key="7">
    <source>
        <dbReference type="ARBA" id="ARBA00022605"/>
    </source>
</evidence>
<evidence type="ECO:0000256" key="1">
    <source>
        <dbReference type="ARBA" id="ARBA00003422"/>
    </source>
</evidence>
<dbReference type="Proteomes" id="UP000554235">
    <property type="component" value="Unassembled WGS sequence"/>
</dbReference>
<name>A0A8H4LGC8_9HYPO</name>
<evidence type="ECO:0000256" key="9">
    <source>
        <dbReference type="ARBA" id="ARBA00022946"/>
    </source>
</evidence>
<dbReference type="EMBL" id="JAADYS010000515">
    <property type="protein sequence ID" value="KAF4469135.1"/>
    <property type="molecule type" value="Genomic_DNA"/>
</dbReference>
<comment type="subcellular location">
    <subcellularLocation>
        <location evidence="2 17">Mitochondrion</location>
    </subcellularLocation>
</comment>
<dbReference type="AlphaFoldDB" id="A0A8H4LGC8"/>
<comment type="function">
    <text evidence="1 17">Catalyzes the reversible hydration of cis-homoaconitate to (2R,3S)-homoisocitrate, a step in the alpha-aminoadipate pathway for lysine biosynthesis.</text>
</comment>
<evidence type="ECO:0000256" key="14">
    <source>
        <dbReference type="ARBA" id="ARBA00023239"/>
    </source>
</evidence>
<dbReference type="Gene3D" id="3.30.499.10">
    <property type="entry name" value="Aconitase, domain 3"/>
    <property type="match status" value="2"/>
</dbReference>
<dbReference type="NCBIfam" id="TIGR00139">
    <property type="entry name" value="h_aconitase"/>
    <property type="match status" value="1"/>
</dbReference>
<dbReference type="GO" id="GO:0019878">
    <property type="term" value="P:lysine biosynthetic process via aminoadipic acid"/>
    <property type="evidence" value="ECO:0007669"/>
    <property type="project" value="UniProtKB-UniRule"/>
</dbReference>
<keyword evidence="8 17" id="KW-0479">Metal-binding</keyword>
<feature type="domain" description="Aconitase/3-isopropylmalate dehydratase large subunit alpha/beta/alpha" evidence="18">
    <location>
        <begin position="94"/>
        <end position="512"/>
    </location>
</feature>
<dbReference type="UniPathway" id="UPA00033">
    <property type="reaction ID" value="UER01027"/>
</dbReference>
<protein>
    <recommendedName>
        <fullName evidence="6 17">Homoaconitase, mitochondrial</fullName>
        <ecNumber evidence="5 17">4.2.1.36</ecNumber>
    </recommendedName>
    <alternativeName>
        <fullName evidence="16 17">Homoaconitate hydratase</fullName>
    </alternativeName>
</protein>
<evidence type="ECO:0000256" key="5">
    <source>
        <dbReference type="ARBA" id="ARBA00012022"/>
    </source>
</evidence>
<dbReference type="InterPro" id="IPR004418">
    <property type="entry name" value="Homoaconitase_mito"/>
</dbReference>
<gene>
    <name evidence="20" type="ORF">FALBO_3972</name>
</gene>
<dbReference type="PRINTS" id="PR00415">
    <property type="entry name" value="ACONITASE"/>
</dbReference>
<reference evidence="20 21" key="1">
    <citation type="submission" date="2020-01" db="EMBL/GenBank/DDBJ databases">
        <title>Identification and distribution of gene clusters putatively required for synthesis of sphingolipid metabolism inhibitors in phylogenetically diverse species of the filamentous fungus Fusarium.</title>
        <authorList>
            <person name="Kim H.-S."/>
            <person name="Busman M."/>
            <person name="Brown D.W."/>
            <person name="Divon H."/>
            <person name="Uhlig S."/>
            <person name="Proctor R.H."/>
        </authorList>
    </citation>
    <scope>NUCLEOTIDE SEQUENCE [LARGE SCALE GENOMIC DNA]</scope>
    <source>
        <strain evidence="20 21">NRRL 20459</strain>
    </source>
</reference>
<comment type="pathway">
    <text evidence="3 17">Amino-acid biosynthesis; L-lysine biosynthesis via AAA pathway; L-alpha-aminoadipate from 2-oxoglutarate: step 3/5.</text>
</comment>
<evidence type="ECO:0000256" key="15">
    <source>
        <dbReference type="ARBA" id="ARBA00029338"/>
    </source>
</evidence>
<dbReference type="InterPro" id="IPR001030">
    <property type="entry name" value="Acoase/IPM_deHydtase_lsu_aba"/>
</dbReference>
<dbReference type="EC" id="4.2.1.36" evidence="5 17"/>
<evidence type="ECO:0000256" key="2">
    <source>
        <dbReference type="ARBA" id="ARBA00004173"/>
    </source>
</evidence>
<sequence>MRLYAMRCRYLRSIQARSLLHRAPSTRIHHVLRPIPVPQCSRTLSTTSLARSEAIASQKESLWIPSPEVQSPQTLTEKIVQRYAVGLPQGKVVRSGDYISLAPEFCMSHDNSWPIATKFMSIGATQINRPDQIVMTLDHDVQNTSPANLQKYQKIEAFAKQQGTAFFPAGRGIGHQIMVEEFYAWPGTMVVASDSHSNHYGGVGCLGTAIVRTDGASIWATSRTWWRCPPIARVTFTGTLPAGVTGKDVIVALCGLFKSDVLNHAIEFTGSEETMASLPVDTRTTIANMSTEWGGLTGLFPIDRTLERWLREKATKAAKLGNQRITHERIDELFANPLTADPGARYAKQLYLNLSSLSPYVSGPNSVKISTPLNELAPRKIKVNRAYIVSCTNGRASDFAAAAKVFKDAAAKTSSGAIPKIADGVQLYIGAASAPEQETAEAAGDWQALLDAGAQEMPAGCSQCIGLGKGLLEDGEVGISASNRNFKGRLGSRSAEAYLASPEVVAASALNGVISGPGVYQAPENWSGVEHGFSTGSQSTPETEIDNIVQQLDSLIERVENNASDQSGSVATEILPGFPEKISGEILFLDADNLDTDAIYPGKMTYQDNVSKEDMAAACMQNYDPEFRTIAKPNDVVVSGYNFGCGSSREQAATALLAKGIPLVVASSFGNIFARNSINNALLGLEVPRLVQRLREHFSSGGKGSSRQLTRRTGWTLKWDVKRSVIEVREGEGGETWTEKVGELPANVQEIIAAGGLEAWVKAQIAKPAAS</sequence>
<evidence type="ECO:0000259" key="19">
    <source>
        <dbReference type="Pfam" id="PF00694"/>
    </source>
</evidence>
<dbReference type="InterPro" id="IPR050067">
    <property type="entry name" value="IPM_dehydratase_rel_enz"/>
</dbReference>
<evidence type="ECO:0000256" key="16">
    <source>
        <dbReference type="ARBA" id="ARBA00032706"/>
    </source>
</evidence>
<feature type="domain" description="Aconitase A/isopropylmalate dehydratase small subunit swivel" evidence="19">
    <location>
        <begin position="571"/>
        <end position="689"/>
    </location>
</feature>
<dbReference type="SUPFAM" id="SSF53732">
    <property type="entry name" value="Aconitase iron-sulfur domain"/>
    <property type="match status" value="1"/>
</dbReference>
<evidence type="ECO:0000256" key="3">
    <source>
        <dbReference type="ARBA" id="ARBA00005106"/>
    </source>
</evidence>
<comment type="caution">
    <text evidence="20">The sequence shown here is derived from an EMBL/GenBank/DDBJ whole genome shotgun (WGS) entry which is preliminary data.</text>
</comment>
<keyword evidence="21" id="KW-1185">Reference proteome</keyword>
<dbReference type="OrthoDB" id="10262323at2759"/>
<keyword evidence="12 17" id="KW-0496">Mitochondrion</keyword>
<evidence type="ECO:0000313" key="21">
    <source>
        <dbReference type="Proteomes" id="UP000554235"/>
    </source>
</evidence>
<evidence type="ECO:0000256" key="13">
    <source>
        <dbReference type="ARBA" id="ARBA00023154"/>
    </source>
</evidence>
<dbReference type="CDD" id="cd01674">
    <property type="entry name" value="Homoaconitase_Swivel"/>
    <property type="match status" value="1"/>
</dbReference>
<dbReference type="InterPro" id="IPR000573">
    <property type="entry name" value="AconitaseA/IPMdHydase_ssu_swvl"/>
</dbReference>
<evidence type="ECO:0000256" key="6">
    <source>
        <dbReference type="ARBA" id="ARBA00021560"/>
    </source>
</evidence>
<dbReference type="Pfam" id="PF00330">
    <property type="entry name" value="Aconitase"/>
    <property type="match status" value="1"/>
</dbReference>
<dbReference type="PANTHER" id="PTHR43822">
    <property type="entry name" value="HOMOACONITASE, MITOCHONDRIAL-RELATED"/>
    <property type="match status" value="1"/>
</dbReference>
<evidence type="ECO:0000259" key="18">
    <source>
        <dbReference type="Pfam" id="PF00330"/>
    </source>
</evidence>
<evidence type="ECO:0000256" key="4">
    <source>
        <dbReference type="ARBA" id="ARBA00007185"/>
    </source>
</evidence>
<dbReference type="Pfam" id="PF00694">
    <property type="entry name" value="Aconitase_C"/>
    <property type="match status" value="1"/>
</dbReference>
<comment type="catalytic activity">
    <reaction evidence="15 17">
        <text>(2R,3S)-homoisocitrate = cis-homoaconitate + H2O</text>
        <dbReference type="Rhea" id="RHEA:15485"/>
        <dbReference type="ChEBI" id="CHEBI:15377"/>
        <dbReference type="ChEBI" id="CHEBI:15404"/>
        <dbReference type="ChEBI" id="CHEBI:58174"/>
        <dbReference type="EC" id="4.2.1.36"/>
    </reaction>
</comment>
<dbReference type="GO" id="GO:0004409">
    <property type="term" value="F:homoaconitate hydratase activity"/>
    <property type="evidence" value="ECO:0007669"/>
    <property type="project" value="UniProtKB-UniRule"/>
</dbReference>
<dbReference type="Gene3D" id="3.20.19.10">
    <property type="entry name" value="Aconitase, domain 4"/>
    <property type="match status" value="1"/>
</dbReference>
<dbReference type="InterPro" id="IPR039386">
    <property type="entry name" value="Homoaconitase_swivel"/>
</dbReference>
<evidence type="ECO:0000256" key="11">
    <source>
        <dbReference type="ARBA" id="ARBA00023014"/>
    </source>
</evidence>
<evidence type="ECO:0000313" key="20">
    <source>
        <dbReference type="EMBL" id="KAF4469135.1"/>
    </source>
</evidence>
<evidence type="ECO:0000256" key="10">
    <source>
        <dbReference type="ARBA" id="ARBA00023004"/>
    </source>
</evidence>
<evidence type="ECO:0000256" key="17">
    <source>
        <dbReference type="RuleBase" id="RU362038"/>
    </source>
</evidence>
<keyword evidence="13 17" id="KW-0457">Lysine biosynthesis</keyword>
<evidence type="ECO:0000256" key="12">
    <source>
        <dbReference type="ARBA" id="ARBA00023128"/>
    </source>
</evidence>
<dbReference type="SUPFAM" id="SSF52016">
    <property type="entry name" value="LeuD/IlvD-like"/>
    <property type="match status" value="1"/>
</dbReference>
<keyword evidence="10 17" id="KW-0408">Iron</keyword>
<keyword evidence="9 17" id="KW-0809">Transit peptide</keyword>
<dbReference type="InterPro" id="IPR015928">
    <property type="entry name" value="Aconitase/3IPM_dehydase_swvl"/>
</dbReference>
<comment type="similarity">
    <text evidence="4 17">Belongs to the aconitase/IPM isomerase family.</text>
</comment>
<keyword evidence="11 17" id="KW-0411">Iron-sulfur</keyword>
<keyword evidence="7 17" id="KW-0028">Amino-acid biosynthesis</keyword>
<evidence type="ECO:0000256" key="8">
    <source>
        <dbReference type="ARBA" id="ARBA00022723"/>
    </source>
</evidence>